<organism evidence="2 3">
    <name type="scientific">Acidiphilium iwatense</name>
    <dbReference type="NCBI Taxonomy" id="768198"/>
    <lineage>
        <taxon>Bacteria</taxon>
        <taxon>Pseudomonadati</taxon>
        <taxon>Pseudomonadota</taxon>
        <taxon>Alphaproteobacteria</taxon>
        <taxon>Acetobacterales</taxon>
        <taxon>Acidocellaceae</taxon>
        <taxon>Acidiphilium</taxon>
    </lineage>
</organism>
<protein>
    <submittedName>
        <fullName evidence="2">Uncharacterized protein</fullName>
    </submittedName>
</protein>
<feature type="transmembrane region" description="Helical" evidence="1">
    <location>
        <begin position="31"/>
        <end position="54"/>
    </location>
</feature>
<dbReference type="Proteomes" id="UP001521209">
    <property type="component" value="Unassembled WGS sequence"/>
</dbReference>
<keyword evidence="1" id="KW-0472">Membrane</keyword>
<reference evidence="2 3" key="1">
    <citation type="submission" date="2022-01" db="EMBL/GenBank/DDBJ databases">
        <authorList>
            <person name="Won M."/>
            <person name="Kim S.-J."/>
            <person name="Kwon S.-W."/>
        </authorList>
    </citation>
    <scope>NUCLEOTIDE SEQUENCE [LARGE SCALE GENOMIC DNA]</scope>
    <source>
        <strain evidence="2 3">KCTC 23505</strain>
    </source>
</reference>
<dbReference type="EMBL" id="JAKGBZ010000007">
    <property type="protein sequence ID" value="MCF3946108.1"/>
    <property type="molecule type" value="Genomic_DNA"/>
</dbReference>
<comment type="caution">
    <text evidence="2">The sequence shown here is derived from an EMBL/GenBank/DDBJ whole genome shotgun (WGS) entry which is preliminary data.</text>
</comment>
<accession>A0ABS9DTQ5</accession>
<evidence type="ECO:0000256" key="1">
    <source>
        <dbReference type="SAM" id="Phobius"/>
    </source>
</evidence>
<keyword evidence="1" id="KW-1133">Transmembrane helix</keyword>
<keyword evidence="3" id="KW-1185">Reference proteome</keyword>
<evidence type="ECO:0000313" key="2">
    <source>
        <dbReference type="EMBL" id="MCF3946108.1"/>
    </source>
</evidence>
<keyword evidence="1" id="KW-0812">Transmembrane</keyword>
<sequence>MGFLMIRRLFVIFALEPETLTIVENGELLKALLYVGLSVVFGFIGVFFGTYIACNL</sequence>
<name>A0ABS9DTQ5_9PROT</name>
<gene>
    <name evidence="2" type="ORF">L2A60_05345</name>
</gene>
<evidence type="ECO:0000313" key="3">
    <source>
        <dbReference type="Proteomes" id="UP001521209"/>
    </source>
</evidence>
<proteinExistence type="predicted"/>